<protein>
    <submittedName>
        <fullName evidence="1">Uncharacterized protein</fullName>
    </submittedName>
</protein>
<organism evidence="1 2">
    <name type="scientific">Saccharopolyspora oryzae</name>
    <dbReference type="NCBI Taxonomy" id="2997343"/>
    <lineage>
        <taxon>Bacteria</taxon>
        <taxon>Bacillati</taxon>
        <taxon>Actinomycetota</taxon>
        <taxon>Actinomycetes</taxon>
        <taxon>Pseudonocardiales</taxon>
        <taxon>Pseudonocardiaceae</taxon>
        <taxon>Saccharopolyspora</taxon>
    </lineage>
</organism>
<evidence type="ECO:0000313" key="1">
    <source>
        <dbReference type="EMBL" id="MDA3626321.1"/>
    </source>
</evidence>
<sequence length="137" mass="15569">MFVHPYVDESYDLAVGVYILTASVVDLIDAEDIRCTMRGLRRGGEKLHWSKEPPHRRVELTKAFSSLMVHNVVVIGSSTPLFPERARRKCLEVLLPDLEVHGAEIVTFETRQKHSNKLDADMVDVADRSDLLLRISE</sequence>
<dbReference type="RefSeq" id="WP_270948905.1">
    <property type="nucleotide sequence ID" value="NZ_JAQGLA010000014.1"/>
</dbReference>
<dbReference type="Proteomes" id="UP001210380">
    <property type="component" value="Unassembled WGS sequence"/>
</dbReference>
<evidence type="ECO:0000313" key="2">
    <source>
        <dbReference type="Proteomes" id="UP001210380"/>
    </source>
</evidence>
<keyword evidence="2" id="KW-1185">Reference proteome</keyword>
<accession>A0ABT4UX84</accession>
<gene>
    <name evidence="1" type="ORF">OU415_12800</name>
</gene>
<reference evidence="1 2" key="1">
    <citation type="submission" date="2022-11" db="EMBL/GenBank/DDBJ databases">
        <title>Draft genome sequence of Saccharopolyspora sp. WRP15-2 isolated from rhizosphere soils of wild rice in Thailand.</title>
        <authorList>
            <person name="Duangmal K."/>
            <person name="Kammanee S."/>
            <person name="Muangham S."/>
        </authorList>
    </citation>
    <scope>NUCLEOTIDE SEQUENCE [LARGE SCALE GENOMIC DNA]</scope>
    <source>
        <strain evidence="1 2">WRP15-2</strain>
    </source>
</reference>
<name>A0ABT4UX84_9PSEU</name>
<dbReference type="EMBL" id="JAQGLA010000014">
    <property type="protein sequence ID" value="MDA3626321.1"/>
    <property type="molecule type" value="Genomic_DNA"/>
</dbReference>
<comment type="caution">
    <text evidence="1">The sequence shown here is derived from an EMBL/GenBank/DDBJ whole genome shotgun (WGS) entry which is preliminary data.</text>
</comment>
<proteinExistence type="predicted"/>